<dbReference type="InterPro" id="IPR020892">
    <property type="entry name" value="Cyclophilin-type_PPIase_CS"/>
</dbReference>
<dbReference type="InterPro" id="IPR024936">
    <property type="entry name" value="Cyclophilin-type_PPIase"/>
</dbReference>
<organism evidence="9 10">
    <name type="scientific">Aspergillus oryzae (strain ATCC 42149 / RIB 40)</name>
    <name type="common">Yellow koji mold</name>
    <dbReference type="NCBI Taxonomy" id="510516"/>
    <lineage>
        <taxon>Eukaryota</taxon>
        <taxon>Fungi</taxon>
        <taxon>Dikarya</taxon>
        <taxon>Ascomycota</taxon>
        <taxon>Pezizomycotina</taxon>
        <taxon>Eurotiomycetes</taxon>
        <taxon>Eurotiomycetidae</taxon>
        <taxon>Eurotiales</taxon>
        <taxon>Aspergillaceae</taxon>
        <taxon>Aspergillus</taxon>
        <taxon>Aspergillus subgen. Circumdati</taxon>
    </lineage>
</organism>
<dbReference type="EC" id="5.2.1.8" evidence="7"/>
<dbReference type="GO" id="GO:0005634">
    <property type="term" value="C:nucleus"/>
    <property type="evidence" value="ECO:0007669"/>
    <property type="project" value="UniProtKB-ARBA"/>
</dbReference>
<dbReference type="HOGENOM" id="CLU_012062_16_0_1"/>
<comment type="similarity">
    <text evidence="6">Belongs to the cyclophilin-type PPIase family. PPIL1 subfamily.</text>
</comment>
<dbReference type="OMA" id="RINACGE"/>
<evidence type="ECO:0000256" key="5">
    <source>
        <dbReference type="ARBA" id="ARBA00023235"/>
    </source>
</evidence>
<dbReference type="InterPro" id="IPR029000">
    <property type="entry name" value="Cyclophilin-like_dom_sf"/>
</dbReference>
<evidence type="ECO:0000313" key="10">
    <source>
        <dbReference type="Proteomes" id="UP000006564"/>
    </source>
</evidence>
<evidence type="ECO:0000256" key="1">
    <source>
        <dbReference type="ARBA" id="ARBA00000971"/>
    </source>
</evidence>
<gene>
    <name evidence="9" type="ORF">AO090005000919</name>
</gene>
<protein>
    <recommendedName>
        <fullName evidence="7">Peptidyl-prolyl cis-trans isomerase</fullName>
        <shortName evidence="7">PPIase</shortName>
        <ecNumber evidence="7">5.2.1.8</ecNumber>
    </recommendedName>
</protein>
<dbReference type="SUPFAM" id="SSF50891">
    <property type="entry name" value="Cyclophilin-like"/>
    <property type="match status" value="1"/>
</dbReference>
<dbReference type="InterPro" id="IPR002130">
    <property type="entry name" value="Cyclophilin-type_PPIase_dom"/>
</dbReference>
<proteinExistence type="inferred from homology"/>
<keyword evidence="2" id="KW-0853">WD repeat</keyword>
<dbReference type="EMBL" id="AP007151">
    <property type="protein sequence ID" value="BAE55923.1"/>
    <property type="molecule type" value="Genomic_DNA"/>
</dbReference>
<evidence type="ECO:0000256" key="3">
    <source>
        <dbReference type="ARBA" id="ARBA00022737"/>
    </source>
</evidence>
<dbReference type="InterPro" id="IPR044666">
    <property type="entry name" value="Cyclophilin_A-like"/>
</dbReference>
<dbReference type="Proteomes" id="UP000006564">
    <property type="component" value="Chromosome 1"/>
</dbReference>
<dbReference type="AlphaFoldDB" id="Q2UR92"/>
<evidence type="ECO:0000259" key="8">
    <source>
        <dbReference type="PROSITE" id="PS50072"/>
    </source>
</evidence>
<evidence type="ECO:0000256" key="6">
    <source>
        <dbReference type="ARBA" id="ARBA00038147"/>
    </source>
</evidence>
<dbReference type="GO" id="GO:0006457">
    <property type="term" value="P:protein folding"/>
    <property type="evidence" value="ECO:0007669"/>
    <property type="project" value="InterPro"/>
</dbReference>
<dbReference type="RefSeq" id="XP_001817925.3">
    <property type="nucleotide sequence ID" value="XM_001817873.3"/>
</dbReference>
<reference evidence="9 10" key="1">
    <citation type="journal article" date="2005" name="Nature">
        <title>Genome sequencing and analysis of Aspergillus oryzae.</title>
        <authorList>
            <person name="Machida M."/>
            <person name="Asai K."/>
            <person name="Sano M."/>
            <person name="Tanaka T."/>
            <person name="Kumagai T."/>
            <person name="Terai G."/>
            <person name="Kusumoto K."/>
            <person name="Arima T."/>
            <person name="Akita O."/>
            <person name="Kashiwagi Y."/>
            <person name="Abe K."/>
            <person name="Gomi K."/>
            <person name="Horiuchi H."/>
            <person name="Kitamoto K."/>
            <person name="Kobayashi T."/>
            <person name="Takeuchi M."/>
            <person name="Denning D.W."/>
            <person name="Galagan J.E."/>
            <person name="Nierman W.C."/>
            <person name="Yu J."/>
            <person name="Archer D.B."/>
            <person name="Bennett J.W."/>
            <person name="Bhatnagar D."/>
            <person name="Cleveland T.E."/>
            <person name="Fedorova N.D."/>
            <person name="Gotoh O."/>
            <person name="Horikawa H."/>
            <person name="Hosoyama A."/>
            <person name="Ichinomiya M."/>
            <person name="Igarashi R."/>
            <person name="Iwashita K."/>
            <person name="Juvvadi P.R."/>
            <person name="Kato M."/>
            <person name="Kato Y."/>
            <person name="Kin T."/>
            <person name="Kokubun A."/>
            <person name="Maeda H."/>
            <person name="Maeyama N."/>
            <person name="Maruyama J."/>
            <person name="Nagasaki H."/>
            <person name="Nakajima T."/>
            <person name="Oda K."/>
            <person name="Okada K."/>
            <person name="Paulsen I."/>
            <person name="Sakamoto K."/>
            <person name="Sawano T."/>
            <person name="Takahashi M."/>
            <person name="Takase K."/>
            <person name="Terabayashi Y."/>
            <person name="Wortman J."/>
            <person name="Yamada O."/>
            <person name="Yamagata Y."/>
            <person name="Anazawa H."/>
            <person name="Hata Y."/>
            <person name="Koide Y."/>
            <person name="Komori T."/>
            <person name="Koyama Y."/>
            <person name="Minetoki T."/>
            <person name="Suharnan S."/>
            <person name="Tanaka A."/>
            <person name="Isono K."/>
            <person name="Kuhara S."/>
            <person name="Ogasawara N."/>
            <person name="Kikuchi H."/>
        </authorList>
    </citation>
    <scope>NUCLEOTIDE SEQUENCE [LARGE SCALE GENOMIC DNA]</scope>
    <source>
        <strain evidence="10">ATCC 42149 / RIB 40</strain>
    </source>
</reference>
<dbReference type="Gene3D" id="2.40.100.10">
    <property type="entry name" value="Cyclophilin-like"/>
    <property type="match status" value="1"/>
</dbReference>
<accession>Q2UR92</accession>
<dbReference type="GeneID" id="5989870"/>
<keyword evidence="10" id="KW-1185">Reference proteome</keyword>
<name>Q2UR92_ASPOR</name>
<dbReference type="PANTHER" id="PTHR45625">
    <property type="entry name" value="PEPTIDYL-PROLYL CIS-TRANS ISOMERASE-RELATED"/>
    <property type="match status" value="1"/>
</dbReference>
<dbReference type="PROSITE" id="PS00170">
    <property type="entry name" value="CSA_PPIASE_1"/>
    <property type="match status" value="1"/>
</dbReference>
<keyword evidence="5 7" id="KW-0413">Isomerase</keyword>
<dbReference type="Pfam" id="PF00160">
    <property type="entry name" value="Pro_isomerase"/>
    <property type="match status" value="1"/>
</dbReference>
<evidence type="ECO:0000313" key="9">
    <source>
        <dbReference type="EMBL" id="BAE55923.1"/>
    </source>
</evidence>
<keyword evidence="3" id="KW-0677">Repeat</keyword>
<dbReference type="GO" id="GO:0003755">
    <property type="term" value="F:peptidyl-prolyl cis-trans isomerase activity"/>
    <property type="evidence" value="ECO:0007669"/>
    <property type="project" value="UniProtKB-UniRule"/>
</dbReference>
<evidence type="ECO:0000256" key="2">
    <source>
        <dbReference type="ARBA" id="ARBA00022574"/>
    </source>
</evidence>
<comment type="function">
    <text evidence="7">PPIases accelerate the folding of proteins. It catalyzes the cis-trans isomerization of proline imidic peptide bonds in oligopeptides.</text>
</comment>
<dbReference type="PANTHER" id="PTHR45625:SF4">
    <property type="entry name" value="PEPTIDYLPROLYL ISOMERASE DOMAIN AND WD REPEAT-CONTAINING PROTEIN 1"/>
    <property type="match status" value="1"/>
</dbReference>
<evidence type="ECO:0000256" key="4">
    <source>
        <dbReference type="ARBA" id="ARBA00023110"/>
    </source>
</evidence>
<dbReference type="PIRSF" id="PIRSF001467">
    <property type="entry name" value="Peptidylpro_ismrse"/>
    <property type="match status" value="1"/>
</dbReference>
<comment type="catalytic activity">
    <reaction evidence="1 7">
        <text>[protein]-peptidylproline (omega=180) = [protein]-peptidylproline (omega=0)</text>
        <dbReference type="Rhea" id="RHEA:16237"/>
        <dbReference type="Rhea" id="RHEA-COMP:10747"/>
        <dbReference type="Rhea" id="RHEA-COMP:10748"/>
        <dbReference type="ChEBI" id="CHEBI:83833"/>
        <dbReference type="ChEBI" id="CHEBI:83834"/>
        <dbReference type="EC" id="5.2.1.8"/>
    </reaction>
</comment>
<dbReference type="FunFam" id="2.40.100.10:FF:000003">
    <property type="entry name" value="Peptidylprolyl isomerase domain and WD repeat-containing 1"/>
    <property type="match status" value="1"/>
</dbReference>
<sequence length="144" mass="16083">MGDIHLRLFPSAAPKAVENFVTHARNGYYNNTIFHRVIRKFMIQGGDPLGDGTGGESIWGGEFEDEFSSLKHDKPYTLSMANAGPNTNGSQFFITTEKTPWLDNKHTVFGRAVQGLDVVHKIENTKTFKEKPEQDIKIVSITVS</sequence>
<feature type="domain" description="PPIase cyclophilin-type" evidence="8">
    <location>
        <begin position="1"/>
        <end position="143"/>
    </location>
</feature>
<dbReference type="STRING" id="510516.Q2UR92"/>
<dbReference type="PRINTS" id="PR00153">
    <property type="entry name" value="CSAPPISMRASE"/>
</dbReference>
<evidence type="ECO:0000256" key="7">
    <source>
        <dbReference type="RuleBase" id="RU363019"/>
    </source>
</evidence>
<dbReference type="PROSITE" id="PS50072">
    <property type="entry name" value="CSA_PPIASE_2"/>
    <property type="match status" value="1"/>
</dbReference>
<dbReference type="KEGG" id="aor:AO090005000919"/>
<keyword evidence="4 7" id="KW-0697">Rotamase</keyword>